<keyword evidence="3" id="KW-0804">Transcription</keyword>
<keyword evidence="1" id="KW-0805">Transcription regulation</keyword>
<dbReference type="Pfam" id="PF13404">
    <property type="entry name" value="HTH_AsnC-type"/>
    <property type="match status" value="1"/>
</dbReference>
<dbReference type="InterPro" id="IPR011991">
    <property type="entry name" value="ArsR-like_HTH"/>
</dbReference>
<dbReference type="PROSITE" id="PS50956">
    <property type="entry name" value="HTH_ASNC_2"/>
    <property type="match status" value="1"/>
</dbReference>
<dbReference type="InterPro" id="IPR054609">
    <property type="entry name" value="PF0864-like_C"/>
</dbReference>
<dbReference type="SUPFAM" id="SSF46785">
    <property type="entry name" value="Winged helix' DNA-binding domain"/>
    <property type="match status" value="1"/>
</dbReference>
<accession>A0ABX0P5H2</accession>
<dbReference type="PRINTS" id="PR00033">
    <property type="entry name" value="HTHASNC"/>
</dbReference>
<evidence type="ECO:0000256" key="2">
    <source>
        <dbReference type="ARBA" id="ARBA00023125"/>
    </source>
</evidence>
<proteinExistence type="predicted"/>
<dbReference type="RefSeq" id="WP_166856009.1">
    <property type="nucleotide sequence ID" value="NZ_JAAQOM010000001.1"/>
</dbReference>
<dbReference type="Pfam" id="PF22482">
    <property type="entry name" value="AsnC_trans_reg_3"/>
    <property type="match status" value="1"/>
</dbReference>
<name>A0ABX0P5H2_9BURK</name>
<dbReference type="CDD" id="cd00090">
    <property type="entry name" value="HTH_ARSR"/>
    <property type="match status" value="1"/>
</dbReference>
<dbReference type="InterPro" id="IPR019888">
    <property type="entry name" value="Tscrpt_reg_AsnC-like"/>
</dbReference>
<evidence type="ECO:0000256" key="1">
    <source>
        <dbReference type="ARBA" id="ARBA00023015"/>
    </source>
</evidence>
<keyword evidence="2" id="KW-0238">DNA-binding</keyword>
<gene>
    <name evidence="5" type="ORF">HAV22_02150</name>
</gene>
<dbReference type="Gene3D" id="1.10.10.10">
    <property type="entry name" value="Winged helix-like DNA-binding domain superfamily/Winged helix DNA-binding domain"/>
    <property type="match status" value="1"/>
</dbReference>
<dbReference type="SUPFAM" id="SSF54909">
    <property type="entry name" value="Dimeric alpha+beta barrel"/>
    <property type="match status" value="1"/>
</dbReference>
<dbReference type="InterPro" id="IPR036390">
    <property type="entry name" value="WH_DNA-bd_sf"/>
</dbReference>
<comment type="caution">
    <text evidence="5">The sequence shown here is derived from an EMBL/GenBank/DDBJ whole genome shotgun (WGS) entry which is preliminary data.</text>
</comment>
<dbReference type="InterPro" id="IPR011008">
    <property type="entry name" value="Dimeric_a/b-barrel"/>
</dbReference>
<protein>
    <submittedName>
        <fullName evidence="5">Lrp/AsnC family transcriptional regulator</fullName>
    </submittedName>
</protein>
<feature type="domain" description="HTH asnC-type" evidence="4">
    <location>
        <begin position="5"/>
        <end position="65"/>
    </location>
</feature>
<dbReference type="SMART" id="SM00344">
    <property type="entry name" value="HTH_ASNC"/>
    <property type="match status" value="1"/>
</dbReference>
<evidence type="ECO:0000259" key="4">
    <source>
        <dbReference type="PROSITE" id="PS50956"/>
    </source>
</evidence>
<dbReference type="Proteomes" id="UP000716322">
    <property type="component" value="Unassembled WGS sequence"/>
</dbReference>
<dbReference type="PANTHER" id="PTHR30154:SF34">
    <property type="entry name" value="TRANSCRIPTIONAL REGULATOR AZLB"/>
    <property type="match status" value="1"/>
</dbReference>
<dbReference type="InterPro" id="IPR036388">
    <property type="entry name" value="WH-like_DNA-bd_sf"/>
</dbReference>
<sequence>MTLKLDETDTAIIDLLRENGRMSNREVGRALQISEGTVRQRLRKLIEGKAVRLGMVTDFEASGLGTGVILRIKSLPGQARRIAERLAQLDACTFVALSMGRFDVVAVLVSKSRTEAAEMVDNDIKGIPGVHAVEIQEPVSYARHRYDLVYIT</sequence>
<dbReference type="InterPro" id="IPR000485">
    <property type="entry name" value="AsnC-type_HTH_dom"/>
</dbReference>
<reference evidence="5 6" key="1">
    <citation type="submission" date="2020-03" db="EMBL/GenBank/DDBJ databases">
        <title>Genome sequence of strain Massilia sp. TW-1.</title>
        <authorList>
            <person name="Chaudhary D.K."/>
        </authorList>
    </citation>
    <scope>NUCLEOTIDE SEQUENCE [LARGE SCALE GENOMIC DNA]</scope>
    <source>
        <strain evidence="5 6">TW-1</strain>
    </source>
</reference>
<evidence type="ECO:0000256" key="3">
    <source>
        <dbReference type="ARBA" id="ARBA00023163"/>
    </source>
</evidence>
<evidence type="ECO:0000313" key="6">
    <source>
        <dbReference type="Proteomes" id="UP000716322"/>
    </source>
</evidence>
<dbReference type="EMBL" id="JAAQOM010000001">
    <property type="protein sequence ID" value="NIA52456.1"/>
    <property type="molecule type" value="Genomic_DNA"/>
</dbReference>
<dbReference type="PANTHER" id="PTHR30154">
    <property type="entry name" value="LEUCINE-RESPONSIVE REGULATORY PROTEIN"/>
    <property type="match status" value="1"/>
</dbReference>
<evidence type="ECO:0000313" key="5">
    <source>
        <dbReference type="EMBL" id="NIA52456.1"/>
    </source>
</evidence>
<organism evidence="5 6">
    <name type="scientific">Telluria antibiotica</name>
    <dbReference type="NCBI Taxonomy" id="2717319"/>
    <lineage>
        <taxon>Bacteria</taxon>
        <taxon>Pseudomonadati</taxon>
        <taxon>Pseudomonadota</taxon>
        <taxon>Betaproteobacteria</taxon>
        <taxon>Burkholderiales</taxon>
        <taxon>Oxalobacteraceae</taxon>
        <taxon>Telluria group</taxon>
        <taxon>Telluria</taxon>
    </lineage>
</organism>
<dbReference type="Gene3D" id="3.30.70.920">
    <property type="match status" value="1"/>
</dbReference>
<keyword evidence="6" id="KW-1185">Reference proteome</keyword>